<dbReference type="KEGG" id="nta:107825448"/>
<gene>
    <name evidence="3" type="primary">LOC107825448</name>
</gene>
<protein>
    <submittedName>
        <fullName evidence="3">Disease resistance protein At4g11170</fullName>
    </submittedName>
</protein>
<dbReference type="SUPFAM" id="SSF52200">
    <property type="entry name" value="Toll/Interleukin receptor TIR domain"/>
    <property type="match status" value="1"/>
</dbReference>
<dbReference type="SMR" id="A0A1S4D2Z5"/>
<name>A0A1S4D2Z5_TOBAC</name>
<organism evidence="3">
    <name type="scientific">Nicotiana tabacum</name>
    <name type="common">Common tobacco</name>
    <dbReference type="NCBI Taxonomy" id="4097"/>
    <lineage>
        <taxon>Eukaryota</taxon>
        <taxon>Viridiplantae</taxon>
        <taxon>Streptophyta</taxon>
        <taxon>Embryophyta</taxon>
        <taxon>Tracheophyta</taxon>
        <taxon>Spermatophyta</taxon>
        <taxon>Magnoliopsida</taxon>
        <taxon>eudicotyledons</taxon>
        <taxon>Gunneridae</taxon>
        <taxon>Pentapetalae</taxon>
        <taxon>asterids</taxon>
        <taxon>lamiids</taxon>
        <taxon>Solanales</taxon>
        <taxon>Solanaceae</taxon>
        <taxon>Nicotianoideae</taxon>
        <taxon>Nicotianeae</taxon>
        <taxon>Nicotiana</taxon>
    </lineage>
</organism>
<feature type="region of interest" description="Disordered" evidence="1">
    <location>
        <begin position="220"/>
        <end position="242"/>
    </location>
</feature>
<dbReference type="Gene3D" id="3.40.50.300">
    <property type="entry name" value="P-loop containing nucleotide triphosphate hydrolases"/>
    <property type="match status" value="1"/>
</dbReference>
<dbReference type="PaxDb" id="4097-A0A1S4D2Z5"/>
<dbReference type="InterPro" id="IPR000157">
    <property type="entry name" value="TIR_dom"/>
</dbReference>
<dbReference type="InterPro" id="IPR044974">
    <property type="entry name" value="Disease_R_plants"/>
</dbReference>
<dbReference type="PANTHER" id="PTHR11017:SF479">
    <property type="entry name" value="DISEASE RESISTANCE PROTEIN (TIR-NBS-LRR CLASS) FAMILY"/>
    <property type="match status" value="1"/>
</dbReference>
<dbReference type="GO" id="GO:0006952">
    <property type="term" value="P:defense response"/>
    <property type="evidence" value="ECO:0007669"/>
    <property type="project" value="InterPro"/>
</dbReference>
<feature type="domain" description="TIR" evidence="2">
    <location>
        <begin position="1"/>
        <end position="78"/>
    </location>
</feature>
<dbReference type="PANTHER" id="PTHR11017">
    <property type="entry name" value="LEUCINE-RICH REPEAT-CONTAINING PROTEIN"/>
    <property type="match status" value="1"/>
</dbReference>
<dbReference type="InterPro" id="IPR035897">
    <property type="entry name" value="Toll_tir_struct_dom_sf"/>
</dbReference>
<dbReference type="InterPro" id="IPR027417">
    <property type="entry name" value="P-loop_NTPase"/>
</dbReference>
<dbReference type="Gene3D" id="3.40.50.10140">
    <property type="entry name" value="Toll/interleukin-1 receptor homology (TIR) domain"/>
    <property type="match status" value="1"/>
</dbReference>
<dbReference type="Pfam" id="PF01582">
    <property type="entry name" value="TIR"/>
    <property type="match status" value="1"/>
</dbReference>
<sequence length="242" mass="27491">MVLPISYNVDPSEVRRQTGLFGEALAKHKEQSFGAQRMEKWTTALTEAANLRGWNLRNVVDGHESKFIECIVQQVANQTPLDVAWYPIGVDSRVKDIELLLQCASEDKVRMVGIYDVGGNEKTTLAKAIYNRIFRHFNGSCFLSDVRSETEEFGLVKLQQKLLQQILKTKAYRDGYSKMLKSNIALFFLSESAIATLVRKCLLQSTRPIEMHDLLRDMGRDQFNTPENGAEPSRSPRCSTRT</sequence>
<dbReference type="GO" id="GO:0007165">
    <property type="term" value="P:signal transduction"/>
    <property type="evidence" value="ECO:0007669"/>
    <property type="project" value="InterPro"/>
</dbReference>
<evidence type="ECO:0000259" key="2">
    <source>
        <dbReference type="Pfam" id="PF01582"/>
    </source>
</evidence>
<proteinExistence type="predicted"/>
<dbReference type="OrthoDB" id="1306028at2759"/>
<dbReference type="SUPFAM" id="SSF52540">
    <property type="entry name" value="P-loop containing nucleoside triphosphate hydrolases"/>
    <property type="match status" value="1"/>
</dbReference>
<accession>A0A1S4D2Z5</accession>
<evidence type="ECO:0000313" key="3">
    <source>
        <dbReference type="RefSeq" id="XP_016507805.1"/>
    </source>
</evidence>
<dbReference type="AlphaFoldDB" id="A0A1S4D2Z5"/>
<dbReference type="RefSeq" id="XP_016507805.1">
    <property type="nucleotide sequence ID" value="XM_016652319.1"/>
</dbReference>
<evidence type="ECO:0000256" key="1">
    <source>
        <dbReference type="SAM" id="MobiDB-lite"/>
    </source>
</evidence>
<dbReference type="OMA" id="ANICGCH"/>
<reference evidence="3" key="1">
    <citation type="submission" date="2025-08" db="UniProtKB">
        <authorList>
            <consortium name="RefSeq"/>
        </authorList>
    </citation>
    <scope>IDENTIFICATION</scope>
</reference>